<organism evidence="1 2">
    <name type="scientific">Lutimaribacter degradans</name>
    <dbReference type="NCBI Taxonomy" id="2945989"/>
    <lineage>
        <taxon>Bacteria</taxon>
        <taxon>Pseudomonadati</taxon>
        <taxon>Pseudomonadota</taxon>
        <taxon>Alphaproteobacteria</taxon>
        <taxon>Rhodobacterales</taxon>
        <taxon>Roseobacteraceae</taxon>
        <taxon>Lutimaribacter</taxon>
    </lineage>
</organism>
<reference evidence="1" key="1">
    <citation type="submission" date="2022-06" db="EMBL/GenBank/DDBJ databases">
        <title>Lutimaribacter sp. EGI FJ00013, a novel bacterium isolated from a salt lake sediment enrichment.</title>
        <authorList>
            <person name="Gao L."/>
            <person name="Fang B.-Z."/>
            <person name="Li W.-J."/>
        </authorList>
    </citation>
    <scope>NUCLEOTIDE SEQUENCE</scope>
    <source>
        <strain evidence="1">EGI FJ00013</strain>
    </source>
</reference>
<name>A0ACC5ZWT9_9RHOB</name>
<keyword evidence="2" id="KW-1185">Reference proteome</keyword>
<gene>
    <name evidence="1" type="ORF">M8744_06920</name>
</gene>
<dbReference type="Proteomes" id="UP001203036">
    <property type="component" value="Unassembled WGS sequence"/>
</dbReference>
<evidence type="ECO:0000313" key="2">
    <source>
        <dbReference type="Proteomes" id="UP001203036"/>
    </source>
</evidence>
<dbReference type="EMBL" id="JAMQGO010000003">
    <property type="protein sequence ID" value="MCM2561869.1"/>
    <property type="molecule type" value="Genomic_DNA"/>
</dbReference>
<proteinExistence type="predicted"/>
<protein>
    <submittedName>
        <fullName evidence="1">Glycosyltransferase family 4 protein</fullName>
    </submittedName>
</protein>
<evidence type="ECO:0000313" key="1">
    <source>
        <dbReference type="EMBL" id="MCM2561869.1"/>
    </source>
</evidence>
<sequence>MIGTPLGNDAYILDLSRLVSRAGRVATGVDRVERAYLDHLLGLDAPVFALVRTAYGYALLDRAGMGQLASRLERKQPWGPVDVLSRLRRGLSLARKRAEADVRRLAMARCLPSHLPRMLARSVPGGAIYLNVGHSNLTERVLRAVKQGARARIEVMIHDTIPLDYPEFQRPEVVARFGPMLRRVCAQADRIICNSHVTAADVTRIADQWGALPPLVVAHLGVTAPRPAPEWPHPAGLDPRRPYFITVGTIEPRKNHAFLLDLWSALAQSGARPMPQLLICGGRGWQNANVFERLDRDAMMGRDVFEHPDLTDAQLGAAMTGAAGLLFPSLAEGFGLPPAEAAAMGVPVICNDLPVFREILGDIPVYADVNEIYHWQTTIMALVAEIRAGRKRQPAAMPSWETHFNTVLNKPV</sequence>
<accession>A0ACC5ZWT9</accession>
<comment type="caution">
    <text evidence="1">The sequence shown here is derived from an EMBL/GenBank/DDBJ whole genome shotgun (WGS) entry which is preliminary data.</text>
</comment>